<sequence>MAPRKACLVCGSRQWHRAPGTGYVTCSEGHVLENYRTEARILDEFGPHTLRKRTLKSGRKKKERKNNADPRLYHGDRARYHYFQCLQLMLRHQIKALTELWKLPPEFEIVCRDIWALHLSTIPYVISAEPLLHKQDGEPHSSPPIRRSPERELVESGRSQDVKGEGSDSESTGSSSSEEEEDPELEALLEQLSASSEDDDLYSSSAPIKQTQQTHKARGVYELPANNIAVLILACWTLRIPITFRDFTKIIDLYDLPYLNVVMLIPSEMRLHLTKHNVQALSSHFPPKTKLLHALSSRLAKRIFVNYRILTPEANVAPILWRAVRALAGSAVLYNMSKKLAQILSLPLVLHNISAPRLKGLKQNVHKSDNVPPEVALISTAIVVLRLVYGLDGRTRIPSHSGDPAYAFPKLDEYMALLRQLNEEDDRSIDNVLSSSTVMHVQELSKDELDEFLDFCAEKALVNIRDGNGERRARLARQQTHQMPQLPAQDPVEPALTEGTTTTILRPGESYKIYYAHDILGSVSEEYALVVERAARWCGVGDEVIYTVVERFERRFLRWKKKDKLEKDLVESVEGSEEVEE</sequence>
<dbReference type="Proteomes" id="UP000886501">
    <property type="component" value="Unassembled WGS sequence"/>
</dbReference>
<gene>
    <name evidence="1" type="ORF">BDM02DRAFT_3089587</name>
</gene>
<reference evidence="1" key="1">
    <citation type="submission" date="2019-10" db="EMBL/GenBank/DDBJ databases">
        <authorList>
            <consortium name="DOE Joint Genome Institute"/>
            <person name="Kuo A."/>
            <person name="Miyauchi S."/>
            <person name="Kiss E."/>
            <person name="Drula E."/>
            <person name="Kohler A."/>
            <person name="Sanchez-Garcia M."/>
            <person name="Andreopoulos B."/>
            <person name="Barry K.W."/>
            <person name="Bonito G."/>
            <person name="Buee M."/>
            <person name="Carver A."/>
            <person name="Chen C."/>
            <person name="Cichocki N."/>
            <person name="Clum A."/>
            <person name="Culley D."/>
            <person name="Crous P.W."/>
            <person name="Fauchery L."/>
            <person name="Girlanda M."/>
            <person name="Hayes R."/>
            <person name="Keri Z."/>
            <person name="Labutti K."/>
            <person name="Lipzen A."/>
            <person name="Lombard V."/>
            <person name="Magnuson J."/>
            <person name="Maillard F."/>
            <person name="Morin E."/>
            <person name="Murat C."/>
            <person name="Nolan M."/>
            <person name="Ohm R."/>
            <person name="Pangilinan J."/>
            <person name="Pereira M."/>
            <person name="Perotto S."/>
            <person name="Peter M."/>
            <person name="Riley R."/>
            <person name="Sitrit Y."/>
            <person name="Stielow B."/>
            <person name="Szollosi G."/>
            <person name="Zifcakova L."/>
            <person name="Stursova M."/>
            <person name="Spatafora J.W."/>
            <person name="Tedersoo L."/>
            <person name="Vaario L.-M."/>
            <person name="Yamada A."/>
            <person name="Yan M."/>
            <person name="Wang P."/>
            <person name="Xu J."/>
            <person name="Bruns T."/>
            <person name="Baldrian P."/>
            <person name="Vilgalys R."/>
            <person name="Henrissat B."/>
            <person name="Grigoriev I.V."/>
            <person name="Hibbett D."/>
            <person name="Nagy L.G."/>
            <person name="Martin F.M."/>
        </authorList>
    </citation>
    <scope>NUCLEOTIDE SEQUENCE</scope>
    <source>
        <strain evidence="1">P2</strain>
    </source>
</reference>
<evidence type="ECO:0000313" key="1">
    <source>
        <dbReference type="EMBL" id="KAF9652177.1"/>
    </source>
</evidence>
<reference evidence="1" key="2">
    <citation type="journal article" date="2020" name="Nat. Commun.">
        <title>Large-scale genome sequencing of mycorrhizal fungi provides insights into the early evolution of symbiotic traits.</title>
        <authorList>
            <person name="Miyauchi S."/>
            <person name="Kiss E."/>
            <person name="Kuo A."/>
            <person name="Drula E."/>
            <person name="Kohler A."/>
            <person name="Sanchez-Garcia M."/>
            <person name="Morin E."/>
            <person name="Andreopoulos B."/>
            <person name="Barry K.W."/>
            <person name="Bonito G."/>
            <person name="Buee M."/>
            <person name="Carver A."/>
            <person name="Chen C."/>
            <person name="Cichocki N."/>
            <person name="Clum A."/>
            <person name="Culley D."/>
            <person name="Crous P.W."/>
            <person name="Fauchery L."/>
            <person name="Girlanda M."/>
            <person name="Hayes R.D."/>
            <person name="Keri Z."/>
            <person name="LaButti K."/>
            <person name="Lipzen A."/>
            <person name="Lombard V."/>
            <person name="Magnuson J."/>
            <person name="Maillard F."/>
            <person name="Murat C."/>
            <person name="Nolan M."/>
            <person name="Ohm R.A."/>
            <person name="Pangilinan J."/>
            <person name="Pereira M.F."/>
            <person name="Perotto S."/>
            <person name="Peter M."/>
            <person name="Pfister S."/>
            <person name="Riley R."/>
            <person name="Sitrit Y."/>
            <person name="Stielow J.B."/>
            <person name="Szollosi G."/>
            <person name="Zifcakova L."/>
            <person name="Stursova M."/>
            <person name="Spatafora J.W."/>
            <person name="Tedersoo L."/>
            <person name="Vaario L.M."/>
            <person name="Yamada A."/>
            <person name="Yan M."/>
            <person name="Wang P."/>
            <person name="Xu J."/>
            <person name="Bruns T."/>
            <person name="Baldrian P."/>
            <person name="Vilgalys R."/>
            <person name="Dunand C."/>
            <person name="Henrissat B."/>
            <person name="Grigoriev I.V."/>
            <person name="Hibbett D."/>
            <person name="Nagy L.G."/>
            <person name="Martin F.M."/>
        </authorList>
    </citation>
    <scope>NUCLEOTIDE SEQUENCE</scope>
    <source>
        <strain evidence="1">P2</strain>
    </source>
</reference>
<proteinExistence type="predicted"/>
<evidence type="ECO:0000313" key="2">
    <source>
        <dbReference type="Proteomes" id="UP000886501"/>
    </source>
</evidence>
<comment type="caution">
    <text evidence="1">The sequence shown here is derived from an EMBL/GenBank/DDBJ whole genome shotgun (WGS) entry which is preliminary data.</text>
</comment>
<keyword evidence="2" id="KW-1185">Reference proteome</keyword>
<dbReference type="EMBL" id="MU117970">
    <property type="protein sequence ID" value="KAF9652177.1"/>
    <property type="molecule type" value="Genomic_DNA"/>
</dbReference>
<protein>
    <submittedName>
        <fullName evidence="1">Uncharacterized protein</fullName>
    </submittedName>
</protein>
<organism evidence="1 2">
    <name type="scientific">Thelephora ganbajun</name>
    <name type="common">Ganba fungus</name>
    <dbReference type="NCBI Taxonomy" id="370292"/>
    <lineage>
        <taxon>Eukaryota</taxon>
        <taxon>Fungi</taxon>
        <taxon>Dikarya</taxon>
        <taxon>Basidiomycota</taxon>
        <taxon>Agaricomycotina</taxon>
        <taxon>Agaricomycetes</taxon>
        <taxon>Thelephorales</taxon>
        <taxon>Thelephoraceae</taxon>
        <taxon>Thelephora</taxon>
    </lineage>
</organism>
<accession>A0ACB6ZRM2</accession>
<name>A0ACB6ZRM2_THEGA</name>